<dbReference type="Proteomes" id="UP000282125">
    <property type="component" value="Unassembled WGS sequence"/>
</dbReference>
<protein>
    <recommendedName>
        <fullName evidence="3">Phage gp6-like head-tail connector protein</fullName>
    </recommendedName>
</protein>
<dbReference type="CDD" id="cd08054">
    <property type="entry name" value="gp6"/>
    <property type="match status" value="1"/>
</dbReference>
<dbReference type="InterPro" id="IPR011738">
    <property type="entry name" value="Phage_CHP"/>
</dbReference>
<organism evidence="1 2">
    <name type="scientific">Falsigemmobacter faecalis</name>
    <dbReference type="NCBI Taxonomy" id="2488730"/>
    <lineage>
        <taxon>Bacteria</taxon>
        <taxon>Pseudomonadati</taxon>
        <taxon>Pseudomonadota</taxon>
        <taxon>Alphaproteobacteria</taxon>
        <taxon>Rhodobacterales</taxon>
        <taxon>Paracoccaceae</taxon>
        <taxon>Falsigemmobacter</taxon>
    </lineage>
</organism>
<evidence type="ECO:0008006" key="3">
    <source>
        <dbReference type="Google" id="ProtNLM"/>
    </source>
</evidence>
<dbReference type="RefSeq" id="WP_124963674.1">
    <property type="nucleotide sequence ID" value="NZ_RRAZ01000004.1"/>
</dbReference>
<proteinExistence type="predicted"/>
<reference evidence="1 2" key="1">
    <citation type="submission" date="2018-11" db="EMBL/GenBank/DDBJ databases">
        <title>Gemmobacter sp. nov., YIM 102744-1 draft genome.</title>
        <authorList>
            <person name="Li G."/>
            <person name="Jiang Y."/>
        </authorList>
    </citation>
    <scope>NUCLEOTIDE SEQUENCE [LARGE SCALE GENOMIC DNA]</scope>
    <source>
        <strain evidence="1 2">YIM 102744-1</strain>
    </source>
</reference>
<evidence type="ECO:0000313" key="2">
    <source>
        <dbReference type="Proteomes" id="UP000282125"/>
    </source>
</evidence>
<dbReference type="EMBL" id="RRAZ01000004">
    <property type="protein sequence ID" value="RRH77320.1"/>
    <property type="molecule type" value="Genomic_DNA"/>
</dbReference>
<comment type="caution">
    <text evidence="1">The sequence shown here is derived from an EMBL/GenBank/DDBJ whole genome shotgun (WGS) entry which is preliminary data.</text>
</comment>
<name>A0A3P3DST6_9RHOB</name>
<gene>
    <name evidence="1" type="ORF">EG244_03760</name>
</gene>
<dbReference type="Gene3D" id="1.10.3230.30">
    <property type="entry name" value="Phage gp6-like head-tail connector protein"/>
    <property type="match status" value="1"/>
</dbReference>
<dbReference type="OrthoDB" id="8478788at2"/>
<dbReference type="NCBIfam" id="TIGR02215">
    <property type="entry name" value="phage_chp_gp8"/>
    <property type="match status" value="1"/>
</dbReference>
<dbReference type="AlphaFoldDB" id="A0A3P3DST6"/>
<accession>A0A3P3DST6</accession>
<evidence type="ECO:0000313" key="1">
    <source>
        <dbReference type="EMBL" id="RRH77320.1"/>
    </source>
</evidence>
<sequence length="197" mass="21180">MRLREGAALADGDLPLAALKDQLRLGSGFADEGAQDAVLRGWLRAALAAVERRLDKALISRSFILSLPGWSDAEAQVLPIAPVSAITEVKLFDAGGASSVLDGARWRLVADDHRPRLEGQHLTLPVLPKGGRVEITLTAGFGTFAQLPPDLRQAVLMLAALYHDHRHEGEVAVSAMPFGVAALLEPWRVVRSFGGRR</sequence>
<keyword evidence="2" id="KW-1185">Reference proteome</keyword>